<dbReference type="HOGENOM" id="CLU_963933_0_0_1"/>
<dbReference type="Gene3D" id="3.50.4.10">
    <property type="entry name" value="Hepatocyte Growth Factor"/>
    <property type="match status" value="1"/>
</dbReference>
<reference evidence="1" key="1">
    <citation type="journal article" date="2012" name="Nature">
        <title>The oyster genome reveals stress adaptation and complexity of shell formation.</title>
        <authorList>
            <person name="Zhang G."/>
            <person name="Fang X."/>
            <person name="Guo X."/>
            <person name="Li L."/>
            <person name="Luo R."/>
            <person name="Xu F."/>
            <person name="Yang P."/>
            <person name="Zhang L."/>
            <person name="Wang X."/>
            <person name="Qi H."/>
            <person name="Xiong Z."/>
            <person name="Que H."/>
            <person name="Xie Y."/>
            <person name="Holland P.W."/>
            <person name="Paps J."/>
            <person name="Zhu Y."/>
            <person name="Wu F."/>
            <person name="Chen Y."/>
            <person name="Wang J."/>
            <person name="Peng C."/>
            <person name="Meng J."/>
            <person name="Yang L."/>
            <person name="Liu J."/>
            <person name="Wen B."/>
            <person name="Zhang N."/>
            <person name="Huang Z."/>
            <person name="Zhu Q."/>
            <person name="Feng Y."/>
            <person name="Mount A."/>
            <person name="Hedgecock D."/>
            <person name="Xu Z."/>
            <person name="Liu Y."/>
            <person name="Domazet-Loso T."/>
            <person name="Du Y."/>
            <person name="Sun X."/>
            <person name="Zhang S."/>
            <person name="Liu B."/>
            <person name="Cheng P."/>
            <person name="Jiang X."/>
            <person name="Li J."/>
            <person name="Fan D."/>
            <person name="Wang W."/>
            <person name="Fu W."/>
            <person name="Wang T."/>
            <person name="Wang B."/>
            <person name="Zhang J."/>
            <person name="Peng Z."/>
            <person name="Li Y."/>
            <person name="Li N."/>
            <person name="Wang J."/>
            <person name="Chen M."/>
            <person name="He Y."/>
            <person name="Tan F."/>
            <person name="Song X."/>
            <person name="Zheng Q."/>
            <person name="Huang R."/>
            <person name="Yang H."/>
            <person name="Du X."/>
            <person name="Chen L."/>
            <person name="Yang M."/>
            <person name="Gaffney P.M."/>
            <person name="Wang S."/>
            <person name="Luo L."/>
            <person name="She Z."/>
            <person name="Ming Y."/>
            <person name="Huang W."/>
            <person name="Zhang S."/>
            <person name="Huang B."/>
            <person name="Zhang Y."/>
            <person name="Qu T."/>
            <person name="Ni P."/>
            <person name="Miao G."/>
            <person name="Wang J."/>
            <person name="Wang Q."/>
            <person name="Steinberg C.E."/>
            <person name="Wang H."/>
            <person name="Li N."/>
            <person name="Qian L."/>
            <person name="Zhang G."/>
            <person name="Li Y."/>
            <person name="Yang H."/>
            <person name="Liu X."/>
            <person name="Wang J."/>
            <person name="Yin Y."/>
            <person name="Wang J."/>
        </authorList>
    </citation>
    <scope>NUCLEOTIDE SEQUENCE [LARGE SCALE GENOMIC DNA]</scope>
    <source>
        <strain evidence="1">05x7-T-G4-1.051#20</strain>
    </source>
</reference>
<evidence type="ECO:0008006" key="2">
    <source>
        <dbReference type="Google" id="ProtNLM"/>
    </source>
</evidence>
<evidence type="ECO:0000313" key="1">
    <source>
        <dbReference type="EMBL" id="EKC30390.1"/>
    </source>
</evidence>
<organism evidence="1">
    <name type="scientific">Magallana gigas</name>
    <name type="common">Pacific oyster</name>
    <name type="synonym">Crassostrea gigas</name>
    <dbReference type="NCBI Taxonomy" id="29159"/>
    <lineage>
        <taxon>Eukaryota</taxon>
        <taxon>Metazoa</taxon>
        <taxon>Spiralia</taxon>
        <taxon>Lophotrochozoa</taxon>
        <taxon>Mollusca</taxon>
        <taxon>Bivalvia</taxon>
        <taxon>Autobranchia</taxon>
        <taxon>Pteriomorphia</taxon>
        <taxon>Ostreida</taxon>
        <taxon>Ostreoidea</taxon>
        <taxon>Ostreidae</taxon>
        <taxon>Magallana</taxon>
    </lineage>
</organism>
<proteinExistence type="predicted"/>
<dbReference type="InParanoid" id="K1QNE4"/>
<dbReference type="EMBL" id="JH817326">
    <property type="protein sequence ID" value="EKC30390.1"/>
    <property type="molecule type" value="Genomic_DNA"/>
</dbReference>
<name>K1QNE4_MAGGI</name>
<dbReference type="AlphaFoldDB" id="K1QNE4"/>
<accession>K1QNE4</accession>
<protein>
    <recommendedName>
        <fullName evidence="2">Apple domain-containing protein</fullName>
    </recommendedName>
</protein>
<dbReference type="SUPFAM" id="SSF57414">
    <property type="entry name" value="Hairpin loop containing domain-like"/>
    <property type="match status" value="1"/>
</dbReference>
<gene>
    <name evidence="1" type="ORF">CGI_10019805</name>
</gene>
<sequence length="289" mass="31853">MLKLDSVTVDCVSAVNPSVSPVIEHDYVSKPLSQTETETENNAVLDVISDVFKEMKEKNEEAMLDLRSQWLKGCAKECYKRRGQCVALNYQKEHLICHLLDTTSATAPDKLKNKVGFTYSEINTWIGDFDSSCGTVSCGVNKMCVELKSGETTCQVDPTSCPKGKFFNGSGCAFCPADEYQPLSGQANCSVCQSGPGEQWKRPSLDKTVCQGCWYGIGTYTEGDNPNRMSTHTVADRNECYLLCEAQPSCLAVKSAKSNTECSLFSTKTWAYGYVLDSVVILVRNHCRP</sequence>